<dbReference type="GO" id="GO:0000715">
    <property type="term" value="P:nucleotide-excision repair, DNA damage recognition"/>
    <property type="evidence" value="ECO:0007669"/>
    <property type="project" value="TreeGrafter"/>
</dbReference>
<sequence>MIENQPVQNQASAKAAARRIALERISKSATPKTNHRKEANQAIITATHSPIETPLPNAQKKRRGINLNYCEYDLSTLRDTHGGFILNESNNNSNDDISPITPISERPIATVPSDAVENFAIKKWGSLENLDKEFERRGVTKQARKKIKYEAKMKELRKATLTSVYIKLRDEVQEHVHEYGDKSVVGDGLFKQKCLVLVKCSTLTAEFGECYRLYYEEFNLERVIDIYELKNSSGVVVLIGENEDKLLVYAVRQCIKDLGVYSANATLAAQEGEKGKMQAIMAECKVVAQNVVKIPALQNPSIEFILKAIVCNLRASTSFLFVSKAIDVNFVDNEARATVKASITSRVLEYDQMLENRGYKGVKNQIFS</sequence>
<comment type="caution">
    <text evidence="1">The sequence shown here is derived from an EMBL/GenBank/DDBJ whole genome shotgun (WGS) entry which is preliminary data.</text>
</comment>
<dbReference type="AlphaFoldDB" id="A0AAD5T1J6"/>
<dbReference type="GO" id="GO:0000110">
    <property type="term" value="C:nucleotide-excision repair factor 1 complex"/>
    <property type="evidence" value="ECO:0007669"/>
    <property type="project" value="TreeGrafter"/>
</dbReference>
<dbReference type="GO" id="GO:1901255">
    <property type="term" value="P:nucleotide-excision repair involved in interstrand cross-link repair"/>
    <property type="evidence" value="ECO:0007669"/>
    <property type="project" value="TreeGrafter"/>
</dbReference>
<dbReference type="PANTHER" id="PTHR10142:SF0">
    <property type="entry name" value="DNA REPAIR PROTEIN COMPLEMENTING XP-A CELLS"/>
    <property type="match status" value="1"/>
</dbReference>
<dbReference type="EMBL" id="JADGJH010000669">
    <property type="protein sequence ID" value="KAJ3124478.1"/>
    <property type="molecule type" value="Genomic_DNA"/>
</dbReference>
<dbReference type="Proteomes" id="UP001211907">
    <property type="component" value="Unassembled WGS sequence"/>
</dbReference>
<evidence type="ECO:0000313" key="1">
    <source>
        <dbReference type="EMBL" id="KAJ3124478.1"/>
    </source>
</evidence>
<accession>A0AAD5T1J6</accession>
<gene>
    <name evidence="1" type="ORF">HK100_011218</name>
</gene>
<organism evidence="1 2">
    <name type="scientific">Physocladia obscura</name>
    <dbReference type="NCBI Taxonomy" id="109957"/>
    <lineage>
        <taxon>Eukaryota</taxon>
        <taxon>Fungi</taxon>
        <taxon>Fungi incertae sedis</taxon>
        <taxon>Chytridiomycota</taxon>
        <taxon>Chytridiomycota incertae sedis</taxon>
        <taxon>Chytridiomycetes</taxon>
        <taxon>Chytridiales</taxon>
        <taxon>Chytriomycetaceae</taxon>
        <taxon>Physocladia</taxon>
    </lineage>
</organism>
<dbReference type="GO" id="GO:0070914">
    <property type="term" value="P:UV-damage excision repair"/>
    <property type="evidence" value="ECO:0007669"/>
    <property type="project" value="TreeGrafter"/>
</dbReference>
<reference evidence="1" key="1">
    <citation type="submission" date="2020-05" db="EMBL/GenBank/DDBJ databases">
        <title>Phylogenomic resolution of chytrid fungi.</title>
        <authorList>
            <person name="Stajich J.E."/>
            <person name="Amses K."/>
            <person name="Simmons R."/>
            <person name="Seto K."/>
            <person name="Myers J."/>
            <person name="Bonds A."/>
            <person name="Quandt C.A."/>
            <person name="Barry K."/>
            <person name="Liu P."/>
            <person name="Grigoriev I."/>
            <person name="Longcore J.E."/>
            <person name="James T.Y."/>
        </authorList>
    </citation>
    <scope>NUCLEOTIDE SEQUENCE</scope>
    <source>
        <strain evidence="1">JEL0513</strain>
    </source>
</reference>
<dbReference type="InterPro" id="IPR000465">
    <property type="entry name" value="XPA/RAD14"/>
</dbReference>
<protein>
    <submittedName>
        <fullName evidence="1">Uncharacterized protein</fullName>
    </submittedName>
</protein>
<proteinExistence type="predicted"/>
<dbReference type="GO" id="GO:0003684">
    <property type="term" value="F:damaged DNA binding"/>
    <property type="evidence" value="ECO:0007669"/>
    <property type="project" value="InterPro"/>
</dbReference>
<dbReference type="GO" id="GO:0006284">
    <property type="term" value="P:base-excision repair"/>
    <property type="evidence" value="ECO:0007669"/>
    <property type="project" value="TreeGrafter"/>
</dbReference>
<name>A0AAD5T1J6_9FUNG</name>
<dbReference type="PANTHER" id="PTHR10142">
    <property type="entry name" value="DNA REPAIR PROTEIN COMPLEMENTING XP-A CELLS"/>
    <property type="match status" value="1"/>
</dbReference>
<evidence type="ECO:0000313" key="2">
    <source>
        <dbReference type="Proteomes" id="UP001211907"/>
    </source>
</evidence>
<keyword evidence="2" id="KW-1185">Reference proteome</keyword>